<evidence type="ECO:0000313" key="2">
    <source>
        <dbReference type="Proteomes" id="UP001589610"/>
    </source>
</evidence>
<gene>
    <name evidence="1" type="ORF">ACFFRH_37640</name>
</gene>
<sequence length="152" mass="15864">MADGVFNLALGRIAYYGSLPATNDALIVVLLKSSGLEADATLRDHDTLSALLASTNDECDATSYTRKTLSGVTVTVDDTNNRVDIDADDFSYTSLGGASNNTLAKLIIAYDPDTTGGDDTTIIPLTFHDITLTTDGNPVNATIPTGGFARAS</sequence>
<name>A0ABV5TQE7_9ACTN</name>
<dbReference type="RefSeq" id="WP_386162325.1">
    <property type="nucleotide sequence ID" value="NZ_JBHMBS010000031.1"/>
</dbReference>
<proteinExistence type="predicted"/>
<evidence type="ECO:0000313" key="1">
    <source>
        <dbReference type="EMBL" id="MFB9681234.1"/>
    </source>
</evidence>
<accession>A0ABV5TQE7</accession>
<protein>
    <submittedName>
        <fullName evidence="1">Uncharacterized protein</fullName>
    </submittedName>
</protein>
<organism evidence="1 2">
    <name type="scientific">Streptosporangium vulgare</name>
    <dbReference type="NCBI Taxonomy" id="46190"/>
    <lineage>
        <taxon>Bacteria</taxon>
        <taxon>Bacillati</taxon>
        <taxon>Actinomycetota</taxon>
        <taxon>Actinomycetes</taxon>
        <taxon>Streptosporangiales</taxon>
        <taxon>Streptosporangiaceae</taxon>
        <taxon>Streptosporangium</taxon>
    </lineage>
</organism>
<reference evidence="1 2" key="1">
    <citation type="submission" date="2024-09" db="EMBL/GenBank/DDBJ databases">
        <authorList>
            <person name="Sun Q."/>
            <person name="Mori K."/>
        </authorList>
    </citation>
    <scope>NUCLEOTIDE SEQUENCE [LARGE SCALE GENOMIC DNA]</scope>
    <source>
        <strain evidence="1 2">JCM 3028</strain>
    </source>
</reference>
<comment type="caution">
    <text evidence="1">The sequence shown here is derived from an EMBL/GenBank/DDBJ whole genome shotgun (WGS) entry which is preliminary data.</text>
</comment>
<keyword evidence="2" id="KW-1185">Reference proteome</keyword>
<dbReference type="EMBL" id="JBHMBS010000031">
    <property type="protein sequence ID" value="MFB9681234.1"/>
    <property type="molecule type" value="Genomic_DNA"/>
</dbReference>
<dbReference type="Proteomes" id="UP001589610">
    <property type="component" value="Unassembled WGS sequence"/>
</dbReference>